<feature type="transmembrane region" description="Helical" evidence="10">
    <location>
        <begin position="63"/>
        <end position="84"/>
    </location>
</feature>
<evidence type="ECO:0000313" key="15">
    <source>
        <dbReference type="Proteomes" id="UP000501692"/>
    </source>
</evidence>
<dbReference type="EMBL" id="CP049806">
    <property type="protein sequence ID" value="QIT19164.1"/>
    <property type="molecule type" value="Genomic_DNA"/>
</dbReference>
<evidence type="ECO:0000313" key="13">
    <source>
        <dbReference type="EMBL" id="RSO61856.1"/>
    </source>
</evidence>
<reference evidence="12 15" key="2">
    <citation type="submission" date="2020-03" db="EMBL/GenBank/DDBJ databases">
        <authorList>
            <person name="Zhang L."/>
            <person name="Han X."/>
            <person name="Chen Y."/>
            <person name="Yu Y."/>
        </authorList>
    </citation>
    <scope>NUCLEOTIDE SEQUENCE [LARGE SCALE GENOMIC DNA]</scope>
    <source>
        <strain evidence="12 15">A1254</strain>
    </source>
</reference>
<dbReference type="InterPro" id="IPR036938">
    <property type="entry name" value="PAP2/HPO_sf"/>
</dbReference>
<evidence type="ECO:0000256" key="7">
    <source>
        <dbReference type="ARBA" id="ARBA00023136"/>
    </source>
</evidence>
<evidence type="ECO:0000256" key="5">
    <source>
        <dbReference type="ARBA" id="ARBA00022801"/>
    </source>
</evidence>
<dbReference type="InterPro" id="IPR000326">
    <property type="entry name" value="PAP2/HPO"/>
</dbReference>
<feature type="transmembrane region" description="Helical" evidence="10">
    <location>
        <begin position="38"/>
        <end position="57"/>
    </location>
</feature>
<keyword evidence="5" id="KW-0378">Hydrolase</keyword>
<keyword evidence="7 10" id="KW-0472">Membrane</keyword>
<dbReference type="SMART" id="SM00014">
    <property type="entry name" value="acidPPc"/>
    <property type="match status" value="1"/>
</dbReference>
<evidence type="ECO:0000256" key="8">
    <source>
        <dbReference type="ARBA" id="ARBA00032707"/>
    </source>
</evidence>
<protein>
    <recommendedName>
        <fullName evidence="2">undecaprenyl-diphosphate phosphatase</fullName>
        <ecNumber evidence="2">3.6.1.27</ecNumber>
    </recommendedName>
    <alternativeName>
        <fullName evidence="8">Undecaprenyl pyrophosphate phosphatase</fullName>
    </alternativeName>
</protein>
<sequence>MTMKFKNAKIKILDLDLRGCLYLNNFSHSQRVALFFKIISRVGDGPFWYLMLAIVWGMQGINYSLQIIYLLLGGSVGTAIYKFLKHKTTRPRPYQVHQVIVLGERPLDHFSFPSGHTLHAVMVTIVLGYIQPVLLAAMFPFMVLVALSRMVLGLHYPSDVIVGALIGAAVAATIIFVAPLLNIAL</sequence>
<dbReference type="Pfam" id="PF01569">
    <property type="entry name" value="PAP2"/>
    <property type="match status" value="1"/>
</dbReference>
<comment type="catalytic activity">
    <reaction evidence="9">
        <text>di-trans,octa-cis-undecaprenyl diphosphate + H2O = di-trans,octa-cis-undecaprenyl phosphate + phosphate + H(+)</text>
        <dbReference type="Rhea" id="RHEA:28094"/>
        <dbReference type="ChEBI" id="CHEBI:15377"/>
        <dbReference type="ChEBI" id="CHEBI:15378"/>
        <dbReference type="ChEBI" id="CHEBI:43474"/>
        <dbReference type="ChEBI" id="CHEBI:58405"/>
        <dbReference type="ChEBI" id="CHEBI:60392"/>
        <dbReference type="EC" id="3.6.1.27"/>
    </reaction>
</comment>
<proteinExistence type="predicted"/>
<dbReference type="GO" id="GO:0005886">
    <property type="term" value="C:plasma membrane"/>
    <property type="evidence" value="ECO:0007669"/>
    <property type="project" value="UniProtKB-SubCell"/>
</dbReference>
<evidence type="ECO:0000259" key="11">
    <source>
        <dbReference type="SMART" id="SM00014"/>
    </source>
</evidence>
<evidence type="ECO:0000256" key="1">
    <source>
        <dbReference type="ARBA" id="ARBA00004651"/>
    </source>
</evidence>
<dbReference type="SUPFAM" id="SSF48317">
    <property type="entry name" value="Acid phosphatase/Vanadium-dependent haloperoxidase"/>
    <property type="match status" value="1"/>
</dbReference>
<gene>
    <name evidence="13" type="ORF">EA752_05850</name>
    <name evidence="12" type="ORF">G8E09_16430</name>
</gene>
<dbReference type="EMBL" id="RFEW01000003">
    <property type="protein sequence ID" value="RSO61856.1"/>
    <property type="molecule type" value="Genomic_DNA"/>
</dbReference>
<name>A0A242SCW7_ACIPI</name>
<dbReference type="AlphaFoldDB" id="A0A242SCW7"/>
<organism evidence="13 14">
    <name type="scientific">Acinetobacter pittii</name>
    <name type="common">Acinetobacter genomosp. 3</name>
    <dbReference type="NCBI Taxonomy" id="48296"/>
    <lineage>
        <taxon>Bacteria</taxon>
        <taxon>Pseudomonadati</taxon>
        <taxon>Pseudomonadota</taxon>
        <taxon>Gammaproteobacteria</taxon>
        <taxon>Moraxellales</taxon>
        <taxon>Moraxellaceae</taxon>
        <taxon>Acinetobacter</taxon>
        <taxon>Acinetobacter calcoaceticus/baumannii complex</taxon>
    </lineage>
</organism>
<evidence type="ECO:0000313" key="12">
    <source>
        <dbReference type="EMBL" id="QIT19164.1"/>
    </source>
</evidence>
<evidence type="ECO:0000313" key="14">
    <source>
        <dbReference type="Proteomes" id="UP000271320"/>
    </source>
</evidence>
<dbReference type="EC" id="3.6.1.27" evidence="2"/>
<evidence type="ECO:0000256" key="4">
    <source>
        <dbReference type="ARBA" id="ARBA00022692"/>
    </source>
</evidence>
<keyword evidence="3" id="KW-1003">Cell membrane</keyword>
<reference evidence="13 14" key="1">
    <citation type="submission" date="2018-10" db="EMBL/GenBank/DDBJ databases">
        <title>GWAS and RNA-Seq identify cryptic mechanisms of antimicrobial resistance in Acinetobacter baumannii.</title>
        <authorList>
            <person name="Sahl J.W."/>
        </authorList>
    </citation>
    <scope>NUCLEOTIDE SEQUENCE [LARGE SCALE GENOMIC DNA]</scope>
    <source>
        <strain evidence="13 14">TG41884</strain>
    </source>
</reference>
<dbReference type="Gene3D" id="1.20.144.10">
    <property type="entry name" value="Phosphatidic acid phosphatase type 2/haloperoxidase"/>
    <property type="match status" value="1"/>
</dbReference>
<evidence type="ECO:0000256" key="6">
    <source>
        <dbReference type="ARBA" id="ARBA00022989"/>
    </source>
</evidence>
<dbReference type="PANTHER" id="PTHR14969">
    <property type="entry name" value="SPHINGOSINE-1-PHOSPHATE PHOSPHOHYDROLASE"/>
    <property type="match status" value="1"/>
</dbReference>
<evidence type="ECO:0000256" key="2">
    <source>
        <dbReference type="ARBA" id="ARBA00012374"/>
    </source>
</evidence>
<dbReference type="Proteomes" id="UP000271320">
    <property type="component" value="Unassembled WGS sequence"/>
</dbReference>
<accession>A0A242SCW7</accession>
<evidence type="ECO:0000256" key="10">
    <source>
        <dbReference type="SAM" id="Phobius"/>
    </source>
</evidence>
<feature type="transmembrane region" description="Helical" evidence="10">
    <location>
        <begin position="120"/>
        <end position="148"/>
    </location>
</feature>
<dbReference type="PANTHER" id="PTHR14969:SF62">
    <property type="entry name" value="DECAPRENYLPHOSPHORYL-5-PHOSPHORIBOSE PHOSPHATASE RV3807C-RELATED"/>
    <property type="match status" value="1"/>
</dbReference>
<evidence type="ECO:0000256" key="3">
    <source>
        <dbReference type="ARBA" id="ARBA00022475"/>
    </source>
</evidence>
<dbReference type="CDD" id="cd01610">
    <property type="entry name" value="PAP2_like"/>
    <property type="match status" value="1"/>
</dbReference>
<evidence type="ECO:0000256" key="9">
    <source>
        <dbReference type="ARBA" id="ARBA00047594"/>
    </source>
</evidence>
<dbReference type="GO" id="GO:0050380">
    <property type="term" value="F:undecaprenyl-diphosphatase activity"/>
    <property type="evidence" value="ECO:0007669"/>
    <property type="project" value="UniProtKB-EC"/>
</dbReference>
<comment type="subcellular location">
    <subcellularLocation>
        <location evidence="1">Cell membrane</location>
        <topology evidence="1">Multi-pass membrane protein</topology>
    </subcellularLocation>
</comment>
<keyword evidence="4 10" id="KW-0812">Transmembrane</keyword>
<keyword evidence="6 10" id="KW-1133">Transmembrane helix</keyword>
<feature type="domain" description="Phosphatidic acid phosphatase type 2/haloperoxidase" evidence="11">
    <location>
        <begin position="65"/>
        <end position="175"/>
    </location>
</feature>
<dbReference type="Proteomes" id="UP000501692">
    <property type="component" value="Chromosome"/>
</dbReference>
<feature type="transmembrane region" description="Helical" evidence="10">
    <location>
        <begin position="160"/>
        <end position="181"/>
    </location>
</feature>